<feature type="region of interest" description="Disordered" evidence="12">
    <location>
        <begin position="145"/>
        <end position="164"/>
    </location>
</feature>
<comment type="subcellular location">
    <subcellularLocation>
        <location evidence="2">Mitochondrion</location>
    </subcellularLocation>
</comment>
<dbReference type="PRINTS" id="PR00368">
    <property type="entry name" value="FADPNR"/>
</dbReference>
<evidence type="ECO:0000256" key="5">
    <source>
        <dbReference type="ARBA" id="ARBA00022703"/>
    </source>
</evidence>
<dbReference type="PRINTS" id="PR00411">
    <property type="entry name" value="PNDRDTASEI"/>
</dbReference>
<dbReference type="OrthoDB" id="6029at2759"/>
<comment type="cofactor">
    <cofactor evidence="1">
        <name>FAD</name>
        <dbReference type="ChEBI" id="CHEBI:57692"/>
    </cofactor>
</comment>
<dbReference type="SUPFAM" id="SSF55424">
    <property type="entry name" value="FAD/NAD-linked reductases, dimerisation (C-terminal) domain"/>
    <property type="match status" value="1"/>
</dbReference>
<dbReference type="WBParaSite" id="TCLT_0000734201-mRNA-1">
    <property type="protein sequence ID" value="TCLT_0000734201-mRNA-1"/>
    <property type="gene ID" value="TCLT_0000734201"/>
</dbReference>
<evidence type="ECO:0000256" key="8">
    <source>
        <dbReference type="ARBA" id="ARBA00023002"/>
    </source>
</evidence>
<dbReference type="AlphaFoldDB" id="A0A0N5D354"/>
<evidence type="ECO:0000313" key="18">
    <source>
        <dbReference type="WBParaSite" id="TCLT_0000734201-mRNA-1"/>
    </source>
</evidence>
<keyword evidence="13" id="KW-0812">Transmembrane</keyword>
<keyword evidence="13" id="KW-1133">Transmembrane helix</keyword>
<proteinExistence type="inferred from homology"/>
<dbReference type="Pfam" id="PF14721">
    <property type="entry name" value="AIF_C"/>
    <property type="match status" value="2"/>
</dbReference>
<evidence type="ECO:0000259" key="15">
    <source>
        <dbReference type="Pfam" id="PF14721"/>
    </source>
</evidence>
<dbReference type="InterPro" id="IPR036188">
    <property type="entry name" value="FAD/NAD-bd_sf"/>
</dbReference>
<evidence type="ECO:0000256" key="12">
    <source>
        <dbReference type="SAM" id="MobiDB-lite"/>
    </source>
</evidence>
<dbReference type="EMBL" id="UYYF01004496">
    <property type="protein sequence ID" value="VDN04775.1"/>
    <property type="molecule type" value="Genomic_DNA"/>
</dbReference>
<dbReference type="GO" id="GO:0046983">
    <property type="term" value="F:protein dimerization activity"/>
    <property type="evidence" value="ECO:0007669"/>
    <property type="project" value="InterPro"/>
</dbReference>
<feature type="domain" description="FAD/NAD(P)-binding" evidence="14">
    <location>
        <begin position="277"/>
        <end position="602"/>
    </location>
</feature>
<keyword evidence="8" id="KW-0560">Oxidoreductase</keyword>
<reference evidence="16 17" key="2">
    <citation type="submission" date="2018-11" db="EMBL/GenBank/DDBJ databases">
        <authorList>
            <consortium name="Pathogen Informatics"/>
        </authorList>
    </citation>
    <scope>NUCLEOTIDE SEQUENCE [LARGE SCALE GENOMIC DNA]</scope>
</reference>
<dbReference type="GO" id="GO:0006915">
    <property type="term" value="P:apoptotic process"/>
    <property type="evidence" value="ECO:0007669"/>
    <property type="project" value="UniProtKB-KW"/>
</dbReference>
<evidence type="ECO:0000256" key="1">
    <source>
        <dbReference type="ARBA" id="ARBA00001974"/>
    </source>
</evidence>
<evidence type="ECO:0000256" key="11">
    <source>
        <dbReference type="ARBA" id="ARBA00047786"/>
    </source>
</evidence>
<feature type="domain" description="Mitochondrial apoptosis-inducing factor C-terminal" evidence="15">
    <location>
        <begin position="608"/>
        <end position="656"/>
    </location>
</feature>
<dbReference type="SUPFAM" id="SSF51905">
    <property type="entry name" value="FAD/NAD(P)-binding domain"/>
    <property type="match status" value="2"/>
</dbReference>
<dbReference type="Gene3D" id="3.50.50.60">
    <property type="entry name" value="FAD/NAD(P)-binding domain"/>
    <property type="match status" value="2"/>
</dbReference>
<evidence type="ECO:0000256" key="7">
    <source>
        <dbReference type="ARBA" id="ARBA00022946"/>
    </source>
</evidence>
<dbReference type="InterPro" id="IPR029324">
    <property type="entry name" value="AIF_C"/>
</dbReference>
<sequence length="725" mass="80475">MTLNRLRMVGLQVCRLRLVYPSVSSAILRSNSCSATTSIDDKLTAVHPGLQKLSKMKAEDLHHINPGPPNTYDDVPIPFKKVEEAKKDFQSTFNLYFYGSIVLFAITSYWREIISSIWVLSIVRLQVFVVEDFWPYDSRMPVKSYRERHKNKKPPQFSGDGGSNEGRNIASAAAAGGALAIDGIEKVKTSGTFVIVLTGCMILLVLFLLPNVSWTVESRDNHDPQKDVRVEPSGSVFKKGAVFADDGGSLESVGKSEVEAVKVAVDPNKLPEEIPYLLIGSGTASYYAALAIRARDANAKVLMIGDEKHLPYNRPALSKELWWFGDDEVAKTLEYRGYSGKKRDVFYEAPGFFLTPSELDSAEHGGISLVSGHRVVKLDLEKQTAYLDDGRSLKYQKCLIATGGRPKSLPIIDKAEEEVKKRVMLFRTIDDFRKLEEIARNSKSITIIGGSLLGSELANSLSLRYGKKGLQINQIFREKGNVAEILPEHLSKYATSELRKTGIRVMPEKEIKRIGVGENGSLRLQLVTGEIINTDYIITATGISPNTDLANTCGLEIDPVNGGYVVDAELRARSNVWVAGDASSFYDVKLGRRRVEHSEHAQITGRLAGENMTGASRPYWHQSSYYSILAPNIHFEAVGRVDSDLRTVSVLAADKKGQYESSRGVIFYLEDNVIVGVLLLNVPGQGIEIARRLIADRREHKDLKETAKLFDLHKLQVDKDDKLLP</sequence>
<keyword evidence="7" id="KW-0809">Transit peptide</keyword>
<accession>A0A0N5D354</accession>
<dbReference type="InterPro" id="IPR023753">
    <property type="entry name" value="FAD/NAD-binding_dom"/>
</dbReference>
<evidence type="ECO:0000256" key="2">
    <source>
        <dbReference type="ARBA" id="ARBA00004173"/>
    </source>
</evidence>
<gene>
    <name evidence="16" type="ORF">TCLT_LOCUS7331</name>
</gene>
<keyword evidence="5" id="KW-0053">Apoptosis</keyword>
<dbReference type="Gene3D" id="3.30.390.30">
    <property type="match status" value="1"/>
</dbReference>
<keyword evidence="17" id="KW-1185">Reference proteome</keyword>
<dbReference type="PANTHER" id="PTHR43557:SF4">
    <property type="entry name" value="APOPTOSIS-INDUCING FACTOR 1, MITOCHONDRIAL"/>
    <property type="match status" value="1"/>
</dbReference>
<dbReference type="PANTHER" id="PTHR43557">
    <property type="entry name" value="APOPTOSIS-INDUCING FACTOR 1"/>
    <property type="match status" value="1"/>
</dbReference>
<feature type="transmembrane region" description="Helical" evidence="13">
    <location>
        <begin position="193"/>
        <end position="214"/>
    </location>
</feature>
<evidence type="ECO:0000256" key="13">
    <source>
        <dbReference type="SAM" id="Phobius"/>
    </source>
</evidence>
<evidence type="ECO:0000256" key="3">
    <source>
        <dbReference type="ARBA" id="ARBA00006442"/>
    </source>
</evidence>
<evidence type="ECO:0000256" key="6">
    <source>
        <dbReference type="ARBA" id="ARBA00022827"/>
    </source>
</evidence>
<dbReference type="GO" id="GO:0005739">
    <property type="term" value="C:mitochondrion"/>
    <property type="evidence" value="ECO:0007669"/>
    <property type="project" value="UniProtKB-SubCell"/>
</dbReference>
<dbReference type="Pfam" id="PF07992">
    <property type="entry name" value="Pyr_redox_2"/>
    <property type="match status" value="1"/>
</dbReference>
<evidence type="ECO:0000256" key="9">
    <source>
        <dbReference type="ARBA" id="ARBA00023027"/>
    </source>
</evidence>
<evidence type="ECO:0000313" key="17">
    <source>
        <dbReference type="Proteomes" id="UP000276776"/>
    </source>
</evidence>
<dbReference type="InterPro" id="IPR016156">
    <property type="entry name" value="FAD/NAD-linked_Rdtase_dimer_sf"/>
</dbReference>
<dbReference type="GO" id="GO:0016174">
    <property type="term" value="F:NAD(P)H oxidase H2O2-forming activity"/>
    <property type="evidence" value="ECO:0007669"/>
    <property type="project" value="TreeGrafter"/>
</dbReference>
<dbReference type="SMART" id="SM01353">
    <property type="entry name" value="AIF_C"/>
    <property type="match status" value="1"/>
</dbReference>
<dbReference type="GO" id="GO:0033108">
    <property type="term" value="P:mitochondrial respiratory chain complex assembly"/>
    <property type="evidence" value="ECO:0007669"/>
    <property type="project" value="TreeGrafter"/>
</dbReference>
<name>A0A0N5D354_THECL</name>
<evidence type="ECO:0000259" key="14">
    <source>
        <dbReference type="Pfam" id="PF07992"/>
    </source>
</evidence>
<dbReference type="InterPro" id="IPR050446">
    <property type="entry name" value="FAD-oxidoreductase/Apoptosis"/>
</dbReference>
<dbReference type="Proteomes" id="UP000276776">
    <property type="component" value="Unassembled WGS sequence"/>
</dbReference>
<keyword evidence="10" id="KW-0496">Mitochondrion</keyword>
<keyword evidence="13" id="KW-0472">Membrane</keyword>
<keyword evidence="9" id="KW-0520">NAD</keyword>
<comment type="similarity">
    <text evidence="3">Belongs to the FAD-dependent oxidoreductase family.</text>
</comment>
<dbReference type="STRING" id="103827.A0A0N5D354"/>
<reference evidence="18" key="1">
    <citation type="submission" date="2017-02" db="UniProtKB">
        <authorList>
            <consortium name="WormBaseParasite"/>
        </authorList>
    </citation>
    <scope>IDENTIFICATION</scope>
</reference>
<comment type="catalytic activity">
    <reaction evidence="11">
        <text>A + NADH + H(+) = AH2 + NAD(+)</text>
        <dbReference type="Rhea" id="RHEA:11356"/>
        <dbReference type="ChEBI" id="CHEBI:13193"/>
        <dbReference type="ChEBI" id="CHEBI:15378"/>
        <dbReference type="ChEBI" id="CHEBI:17499"/>
        <dbReference type="ChEBI" id="CHEBI:57540"/>
        <dbReference type="ChEBI" id="CHEBI:57945"/>
    </reaction>
</comment>
<evidence type="ECO:0000256" key="10">
    <source>
        <dbReference type="ARBA" id="ARBA00023128"/>
    </source>
</evidence>
<dbReference type="OMA" id="EKITYYH"/>
<evidence type="ECO:0000256" key="4">
    <source>
        <dbReference type="ARBA" id="ARBA00022630"/>
    </source>
</evidence>
<evidence type="ECO:0000313" key="16">
    <source>
        <dbReference type="EMBL" id="VDN04775.1"/>
    </source>
</evidence>
<organism evidence="18">
    <name type="scientific">Thelazia callipaeda</name>
    <name type="common">Oriental eyeworm</name>
    <name type="synonym">Parasitic nematode</name>
    <dbReference type="NCBI Taxonomy" id="103827"/>
    <lineage>
        <taxon>Eukaryota</taxon>
        <taxon>Metazoa</taxon>
        <taxon>Ecdysozoa</taxon>
        <taxon>Nematoda</taxon>
        <taxon>Chromadorea</taxon>
        <taxon>Rhabditida</taxon>
        <taxon>Spirurina</taxon>
        <taxon>Spiruromorpha</taxon>
        <taxon>Thelazioidea</taxon>
        <taxon>Thelaziidae</taxon>
        <taxon>Thelazia</taxon>
    </lineage>
</organism>
<protein>
    <submittedName>
        <fullName evidence="18">Pyr_redox_2 domain-containing protein</fullName>
    </submittedName>
</protein>
<keyword evidence="4" id="KW-0285">Flavoprotein</keyword>
<dbReference type="GO" id="GO:0071949">
    <property type="term" value="F:FAD binding"/>
    <property type="evidence" value="ECO:0007669"/>
    <property type="project" value="TreeGrafter"/>
</dbReference>
<keyword evidence="6" id="KW-0274">FAD</keyword>
<feature type="domain" description="Mitochondrial apoptosis-inducing factor C-terminal" evidence="15">
    <location>
        <begin position="659"/>
        <end position="695"/>
    </location>
</feature>